<name>A0A2Z6SNV1_9GLOM</name>
<reference evidence="1 3" key="1">
    <citation type="submission" date="2017-11" db="EMBL/GenBank/DDBJ databases">
        <title>The genome of Rhizophagus clarus HR1 reveals common genetic basis of auxotrophy among arbuscular mycorrhizal fungi.</title>
        <authorList>
            <person name="Kobayashi Y."/>
        </authorList>
    </citation>
    <scope>NUCLEOTIDE SEQUENCE [LARGE SCALE GENOMIC DNA]</scope>
    <source>
        <strain evidence="1 3">HR1</strain>
    </source>
</reference>
<sequence length="508" mass="59430">MTPYLTDNCIYYVLKYLQNFRPTLFNCILVNRFWCRTAIPFLYADPFGRNDKNDISNHYSIILTLISCFNKEAILQLNNQMKLIGINNVDIDDEYEPLFKYTKYMKNYYCIDSKIIEWFKCHLLNTRFPKDEIIENFCSIFHQSILNNCVNIERIIININSLMKFDSKFNIPASNLTKLNSLTLNNLKYLDQEIRKEFLNNIAVHCLNLKELIISSETRDSIITPVIIEGLCTIIQNQNNLEDFVVTNSRLNDNIFLSLEFRKDSLISIAFSRVDFSNISFKSFINLCNLNCLRFLGCTDLSPLSRYKILKFASFKLKRLGFGHNDWNRDIELIIIKYLGSSLQHLILCEKSITVPIIENVSIYCLKLITLGMVIGLNYGDLSVFPYFKNLKFSRLNINDIGSCDKSEMFRSLANNLSFNVKRIVFRCKCQQHFKIFLENCHNYLEKITLNHYFEGLEFLKIILNYIEKSNNGLRKLNIVGAGRLLNDEELKHLDEIHMKGVKIVTKL</sequence>
<dbReference type="EMBL" id="BLAL01000017">
    <property type="protein sequence ID" value="GES75691.1"/>
    <property type="molecule type" value="Genomic_DNA"/>
</dbReference>
<evidence type="ECO:0000313" key="1">
    <source>
        <dbReference type="EMBL" id="GBC09159.1"/>
    </source>
</evidence>
<organism evidence="1 3">
    <name type="scientific">Rhizophagus clarus</name>
    <dbReference type="NCBI Taxonomy" id="94130"/>
    <lineage>
        <taxon>Eukaryota</taxon>
        <taxon>Fungi</taxon>
        <taxon>Fungi incertae sedis</taxon>
        <taxon>Mucoromycota</taxon>
        <taxon>Glomeromycotina</taxon>
        <taxon>Glomeromycetes</taxon>
        <taxon>Glomerales</taxon>
        <taxon>Glomeraceae</taxon>
        <taxon>Rhizophagus</taxon>
    </lineage>
</organism>
<gene>
    <name evidence="2" type="ORF">RCL2_000311200</name>
    <name evidence="1" type="ORF">RclHR1_08650002</name>
</gene>
<dbReference type="STRING" id="94130.A0A2Z6SNV1"/>
<proteinExistence type="predicted"/>
<keyword evidence="3" id="KW-1185">Reference proteome</keyword>
<dbReference type="Proteomes" id="UP000247702">
    <property type="component" value="Unassembled WGS sequence"/>
</dbReference>
<comment type="caution">
    <text evidence="1">The sequence shown here is derived from an EMBL/GenBank/DDBJ whole genome shotgun (WGS) entry which is preliminary data.</text>
</comment>
<dbReference type="SUPFAM" id="SSF52047">
    <property type="entry name" value="RNI-like"/>
    <property type="match status" value="1"/>
</dbReference>
<dbReference type="EMBL" id="BEXD01004276">
    <property type="protein sequence ID" value="GBC09159.1"/>
    <property type="molecule type" value="Genomic_DNA"/>
</dbReference>
<protein>
    <recommendedName>
        <fullName evidence="4">F-box domain-containing protein</fullName>
    </recommendedName>
</protein>
<evidence type="ECO:0000313" key="2">
    <source>
        <dbReference type="EMBL" id="GES75691.1"/>
    </source>
</evidence>
<reference evidence="2" key="2">
    <citation type="submission" date="2019-10" db="EMBL/GenBank/DDBJ databases">
        <title>Conservation and host-specific expression of non-tandemly repeated heterogenous ribosome RNA gene in arbuscular mycorrhizal fungi.</title>
        <authorList>
            <person name="Maeda T."/>
            <person name="Kobayashi Y."/>
            <person name="Nakagawa T."/>
            <person name="Ezawa T."/>
            <person name="Yamaguchi K."/>
            <person name="Bino T."/>
            <person name="Nishimoto Y."/>
            <person name="Shigenobu S."/>
            <person name="Kawaguchi M."/>
        </authorList>
    </citation>
    <scope>NUCLEOTIDE SEQUENCE</scope>
    <source>
        <strain evidence="2">HR1</strain>
    </source>
</reference>
<accession>A0A2Z6SNV1</accession>
<dbReference type="Proteomes" id="UP000615446">
    <property type="component" value="Unassembled WGS sequence"/>
</dbReference>
<dbReference type="OrthoDB" id="2444741at2759"/>
<dbReference type="AlphaFoldDB" id="A0A2Z6SNV1"/>
<evidence type="ECO:0008006" key="4">
    <source>
        <dbReference type="Google" id="ProtNLM"/>
    </source>
</evidence>
<evidence type="ECO:0000313" key="3">
    <source>
        <dbReference type="Proteomes" id="UP000247702"/>
    </source>
</evidence>